<keyword evidence="2" id="KW-0548">Nucleotidyltransferase</keyword>
<dbReference type="GO" id="GO:0003964">
    <property type="term" value="F:RNA-directed DNA polymerase activity"/>
    <property type="evidence" value="ECO:0007669"/>
    <property type="project" value="UniProtKB-KW"/>
</dbReference>
<dbReference type="PANTHER" id="PTHR34047:SF8">
    <property type="entry name" value="PROTEIN YKFC"/>
    <property type="match status" value="1"/>
</dbReference>
<dbReference type="Proteomes" id="UP000295832">
    <property type="component" value="Unassembled WGS sequence"/>
</dbReference>
<dbReference type="InterPro" id="IPR000477">
    <property type="entry name" value="RT_dom"/>
</dbReference>
<dbReference type="PROSITE" id="PS50878">
    <property type="entry name" value="RT_POL"/>
    <property type="match status" value="1"/>
</dbReference>
<sequence>MGKSLEMQPTSSGVPRRGEENIRDFQRKIYLKAKREKDFRFYILYDKIISKRFLLSAYYRVKENDGKPGVDGVSFKDIEEKGLDQFIDNLHDELKAKEYKPSPVMRVYIPKVNGGKRPLGIPTIKDRVIQMSCKLVIEPIFEADFEDVSYGFRPKRGAEDAIKTIKDNLKEGKTEVYDADLSSYFDTIPHDKLMILIGSRISDKHTLNLIKKWLKTPIKENGRLIGGKKNKQGTPQGGVISPLLANIYLNLLDKIVNDK</sequence>
<comment type="caution">
    <text evidence="2">The sequence shown here is derived from an EMBL/GenBank/DDBJ whole genome shotgun (WGS) entry which is preliminary data.</text>
</comment>
<feature type="domain" description="Reverse transcriptase" evidence="1">
    <location>
        <begin position="90"/>
        <end position="259"/>
    </location>
</feature>
<dbReference type="InterPro" id="IPR043502">
    <property type="entry name" value="DNA/RNA_pol_sf"/>
</dbReference>
<protein>
    <submittedName>
        <fullName evidence="2">Group II intron reverse transcriptase/maturase</fullName>
    </submittedName>
</protein>
<organism evidence="2 3">
    <name type="scientific">Orenia marismortui</name>
    <dbReference type="NCBI Taxonomy" id="46469"/>
    <lineage>
        <taxon>Bacteria</taxon>
        <taxon>Bacillati</taxon>
        <taxon>Bacillota</taxon>
        <taxon>Clostridia</taxon>
        <taxon>Halanaerobiales</taxon>
        <taxon>Halobacteroidaceae</taxon>
        <taxon>Orenia</taxon>
    </lineage>
</organism>
<dbReference type="SUPFAM" id="SSF56672">
    <property type="entry name" value="DNA/RNA polymerases"/>
    <property type="match status" value="1"/>
</dbReference>
<accession>A0A4R8H2U8</accession>
<reference evidence="2 3" key="1">
    <citation type="submission" date="2019-03" db="EMBL/GenBank/DDBJ databases">
        <title>Subsurface microbial communities from deep shales in Ohio and West Virginia, USA.</title>
        <authorList>
            <person name="Wrighton K."/>
        </authorList>
    </citation>
    <scope>NUCLEOTIDE SEQUENCE [LARGE SCALE GENOMIC DNA]</scope>
    <source>
        <strain evidence="2 3">MSL 6dP</strain>
    </source>
</reference>
<keyword evidence="2" id="KW-0695">RNA-directed DNA polymerase</keyword>
<evidence type="ECO:0000313" key="2">
    <source>
        <dbReference type="EMBL" id="TDX48968.1"/>
    </source>
</evidence>
<dbReference type="AlphaFoldDB" id="A0A4R8H2U8"/>
<dbReference type="PANTHER" id="PTHR34047">
    <property type="entry name" value="NUCLEAR INTRON MATURASE 1, MITOCHONDRIAL-RELATED"/>
    <property type="match status" value="1"/>
</dbReference>
<evidence type="ECO:0000259" key="1">
    <source>
        <dbReference type="PROSITE" id="PS50878"/>
    </source>
</evidence>
<dbReference type="Pfam" id="PF00078">
    <property type="entry name" value="RVT_1"/>
    <property type="match status" value="1"/>
</dbReference>
<evidence type="ECO:0000313" key="3">
    <source>
        <dbReference type="Proteomes" id="UP000295832"/>
    </source>
</evidence>
<proteinExistence type="predicted"/>
<dbReference type="InterPro" id="IPR051083">
    <property type="entry name" value="GrpII_Intron_Splice-Mob/Def"/>
</dbReference>
<name>A0A4R8H2U8_9FIRM</name>
<dbReference type="CDD" id="cd01651">
    <property type="entry name" value="RT_G2_intron"/>
    <property type="match status" value="1"/>
</dbReference>
<gene>
    <name evidence="2" type="ORF">C7959_12334</name>
</gene>
<dbReference type="EMBL" id="SOEG01000023">
    <property type="protein sequence ID" value="TDX48968.1"/>
    <property type="molecule type" value="Genomic_DNA"/>
</dbReference>
<keyword evidence="2" id="KW-0808">Transferase</keyword>
<keyword evidence="3" id="KW-1185">Reference proteome</keyword>